<dbReference type="EMBL" id="CP014339">
    <property type="protein sequence ID" value="AQX52567.1"/>
    <property type="molecule type" value="Genomic_DNA"/>
</dbReference>
<name>A0A494J1W2_9FLAO</name>
<dbReference type="EMBL" id="MAHS01000013">
    <property type="protein sequence ID" value="OPB47437.1"/>
    <property type="molecule type" value="Genomic_DNA"/>
</dbReference>
<gene>
    <name evidence="1" type="ORF">AYC66_18595</name>
    <name evidence="2" type="ORF">BAY09_07225</name>
</gene>
<evidence type="ECO:0000313" key="1">
    <source>
        <dbReference type="EMBL" id="AQX52567.1"/>
    </source>
</evidence>
<dbReference type="RefSeq" id="WP_078677369.1">
    <property type="nucleotide sequence ID" value="NZ_CP014339.1"/>
</dbReference>
<dbReference type="AlphaFoldDB" id="A0A494J1W2"/>
<dbReference type="Proteomes" id="UP000189738">
    <property type="component" value="Chromosome"/>
</dbReference>
<sequence>MKAPTKDINNRFFQAIEFLIFTKKISGLGPFCEEYGFNRVRYINVRSGYKPEKGYAYKSLDIEAFYVLAKYFNISLEWLLFGIGNMIKNISKKIKEAEEDVEIQN</sequence>
<protein>
    <submittedName>
        <fullName evidence="2">Uncharacterized protein</fullName>
    </submittedName>
</protein>
<reference evidence="1 3" key="1">
    <citation type="submission" date="2016-02" db="EMBL/GenBank/DDBJ databases">
        <authorList>
            <person name="Nicholson A.C."/>
            <person name="Humrighouse B.W."/>
            <person name="Loparev V."/>
            <person name="Emery B."/>
            <person name="Graziano J."/>
            <person name="McQuiston J.R."/>
        </authorList>
    </citation>
    <scope>NUCLEOTIDE SEQUENCE [LARGE SCALE GENOMIC DNA]</scope>
    <source>
        <strain evidence="1 3">E6809</strain>
    </source>
</reference>
<proteinExistence type="predicted"/>
<reference evidence="2" key="2">
    <citation type="submission" date="2016-06" db="EMBL/GenBank/DDBJ databases">
        <authorList>
            <person name="Nicholson A.C."/>
        </authorList>
    </citation>
    <scope>NUCLEOTIDE SEQUENCE [LARGE SCALE GENOMIC DNA]</scope>
    <source>
        <strain evidence="2">E6809</strain>
    </source>
</reference>
<organism evidence="2">
    <name type="scientific">Elizabethkingia anophelis</name>
    <dbReference type="NCBI Taxonomy" id="1117645"/>
    <lineage>
        <taxon>Bacteria</taxon>
        <taxon>Pseudomonadati</taxon>
        <taxon>Bacteroidota</taxon>
        <taxon>Flavobacteriia</taxon>
        <taxon>Flavobacteriales</taxon>
        <taxon>Weeksellaceae</taxon>
        <taxon>Elizabethkingia</taxon>
    </lineage>
</organism>
<accession>A0A494J1W2</accession>
<evidence type="ECO:0000313" key="2">
    <source>
        <dbReference type="EMBL" id="OPB47437.1"/>
    </source>
</evidence>
<evidence type="ECO:0000313" key="3">
    <source>
        <dbReference type="Proteomes" id="UP000189738"/>
    </source>
</evidence>